<sequence>MKNLVFGLMACFTLLAVSCDSSTTEEDSVYEQGVDKRKIPSQADSFVDKRKIPSQANK</sequence>
<evidence type="ECO:0000313" key="2">
    <source>
        <dbReference type="Proteomes" id="UP000740413"/>
    </source>
</evidence>
<dbReference type="EMBL" id="JACATN010000005">
    <property type="protein sequence ID" value="MBT2162999.1"/>
    <property type="molecule type" value="Genomic_DNA"/>
</dbReference>
<protein>
    <submittedName>
        <fullName evidence="1">Uncharacterized protein</fullName>
    </submittedName>
</protein>
<reference evidence="2" key="1">
    <citation type="submission" date="2023-07" db="EMBL/GenBank/DDBJ databases">
        <title>Zobellia barbeyronii sp. nov., a new marine flavobacterium, isolated from green and red algae.</title>
        <authorList>
            <person name="Nedashkovskaya O.I."/>
            <person name="Otstavnykh N."/>
            <person name="Zhukova N."/>
            <person name="Guzev K."/>
            <person name="Chausova V."/>
            <person name="Tekutyeva L."/>
            <person name="Mikhailov V."/>
            <person name="Isaeva M."/>
        </authorList>
    </citation>
    <scope>NUCLEOTIDE SEQUENCE [LARGE SCALE GENOMIC DNA]</scope>
    <source>
        <strain evidence="2">KMM 6746</strain>
    </source>
</reference>
<dbReference type="PROSITE" id="PS51257">
    <property type="entry name" value="PROKAR_LIPOPROTEIN"/>
    <property type="match status" value="1"/>
</dbReference>
<organism evidence="1 2">
    <name type="scientific">Zobellia barbeyronii</name>
    <dbReference type="NCBI Taxonomy" id="2748009"/>
    <lineage>
        <taxon>Bacteria</taxon>
        <taxon>Pseudomonadati</taxon>
        <taxon>Bacteroidota</taxon>
        <taxon>Flavobacteriia</taxon>
        <taxon>Flavobacteriales</taxon>
        <taxon>Flavobacteriaceae</taxon>
        <taxon>Zobellia</taxon>
    </lineage>
</organism>
<name>A0ABS5WHZ7_9FLAO</name>
<accession>A0ABS5WHZ7</accession>
<dbReference type="RefSeq" id="WP_214612977.1">
    <property type="nucleotide sequence ID" value="NZ_JACATN010000005.1"/>
</dbReference>
<dbReference type="Proteomes" id="UP000740413">
    <property type="component" value="Unassembled WGS sequence"/>
</dbReference>
<comment type="caution">
    <text evidence="1">The sequence shown here is derived from an EMBL/GenBank/DDBJ whole genome shotgun (WGS) entry which is preliminary data.</text>
</comment>
<gene>
    <name evidence="1" type="ORF">HW347_17150</name>
</gene>
<proteinExistence type="predicted"/>
<keyword evidence="2" id="KW-1185">Reference proteome</keyword>
<evidence type="ECO:0000313" key="1">
    <source>
        <dbReference type="EMBL" id="MBT2162999.1"/>
    </source>
</evidence>